<dbReference type="Gene3D" id="3.40.1350.10">
    <property type="match status" value="1"/>
</dbReference>
<feature type="domain" description="Endonuclease NucS C-terminal" evidence="2">
    <location>
        <begin position="12"/>
        <end position="89"/>
    </location>
</feature>
<dbReference type="KEGG" id="ast:Asulf_01407"/>
<dbReference type="InterPro" id="IPR011856">
    <property type="entry name" value="tRNA_endonuc-like_dom_sf"/>
</dbReference>
<dbReference type="PANTHER" id="PTHR38814">
    <property type="entry name" value="ENDONUCLEASE NUCS"/>
    <property type="match status" value="1"/>
</dbReference>
<sequence>MATLKKVKLSNEKELHSIIEKELDALEEGLELLQYEFATSKGIPDFLCVDSGGRLVIIEVKVGEDENILFQALRYYSEISKIKYVVANMFPDKKIKPELEPRIILISERFSDDLRRLATLVTPEVELYEYAVLQDKDGKMGIYFHQVTIPKIEELPPAPPSFDELENYITDEKLREAYKIAISSIESIADDIEKYPTRSYVGFRFRGRLIGYVYPHRKSFDVGTTVLDENGRVIEDSFIRVEEPETDISDILEKIRRNYEILKQRR</sequence>
<dbReference type="eggNOG" id="arCOG07683">
    <property type="taxonomic scope" value="Archaea"/>
</dbReference>
<keyword evidence="4" id="KW-1185">Reference proteome</keyword>
<dbReference type="AlphaFoldDB" id="N0BCQ5"/>
<keyword evidence="1" id="KW-0238">DNA-binding</keyword>
<accession>N0BCQ5</accession>
<dbReference type="InterPro" id="IPR002793">
    <property type="entry name" value="Endonuclease_NucS"/>
</dbReference>
<dbReference type="PANTHER" id="PTHR38814:SF1">
    <property type="entry name" value="ENDONUCLEASE NUCS"/>
    <property type="match status" value="1"/>
</dbReference>
<dbReference type="RefSeq" id="WP_015590992.1">
    <property type="nucleotide sequence ID" value="NC_021169.1"/>
</dbReference>
<dbReference type="GeneID" id="15393044"/>
<name>N0BCQ5_9EURY</name>
<evidence type="ECO:0000256" key="1">
    <source>
        <dbReference type="ARBA" id="ARBA00023125"/>
    </source>
</evidence>
<dbReference type="InterPro" id="IPR048301">
    <property type="entry name" value="NucS_C"/>
</dbReference>
<organism evidence="3 4">
    <name type="scientific">Archaeoglobus sulfaticallidus PM70-1</name>
    <dbReference type="NCBI Taxonomy" id="387631"/>
    <lineage>
        <taxon>Archaea</taxon>
        <taxon>Methanobacteriati</taxon>
        <taxon>Methanobacteriota</taxon>
        <taxon>Archaeoglobi</taxon>
        <taxon>Archaeoglobales</taxon>
        <taxon>Archaeoglobaceae</taxon>
        <taxon>Archaeoglobus</taxon>
    </lineage>
</organism>
<protein>
    <recommendedName>
        <fullName evidence="2">Endonuclease NucS C-terminal domain-containing protein</fullName>
    </recommendedName>
</protein>
<dbReference type="GO" id="GO:0003677">
    <property type="term" value="F:DNA binding"/>
    <property type="evidence" value="ECO:0007669"/>
    <property type="project" value="UniProtKB-KW"/>
</dbReference>
<dbReference type="Proteomes" id="UP000013307">
    <property type="component" value="Chromosome"/>
</dbReference>
<dbReference type="GO" id="GO:0004519">
    <property type="term" value="F:endonuclease activity"/>
    <property type="evidence" value="ECO:0007669"/>
    <property type="project" value="InterPro"/>
</dbReference>
<evidence type="ECO:0000313" key="4">
    <source>
        <dbReference type="Proteomes" id="UP000013307"/>
    </source>
</evidence>
<gene>
    <name evidence="3" type="ORF">Asulf_01407</name>
</gene>
<reference evidence="3 4" key="1">
    <citation type="journal article" date="2013" name="Genome Announc.">
        <title>Complete Genome Sequence of the Thermophilic and Facultatively Chemolithoautotrophic Sulfate Reducer Archaeoglobus sulfaticallidus Strain PM70-1T.</title>
        <authorList>
            <person name="Stokke R."/>
            <person name="Hocking W.P."/>
            <person name="Steinsbu B.O."/>
            <person name="Steen I.H."/>
        </authorList>
    </citation>
    <scope>NUCLEOTIDE SEQUENCE [LARGE SCALE GENOMIC DNA]</scope>
    <source>
        <strain evidence="3">PM70-1</strain>
    </source>
</reference>
<dbReference type="HOGENOM" id="CLU_1044280_0_0_2"/>
<dbReference type="EMBL" id="CP005290">
    <property type="protein sequence ID" value="AGK61394.1"/>
    <property type="molecule type" value="Genomic_DNA"/>
</dbReference>
<proteinExistence type="predicted"/>
<dbReference type="Pfam" id="PF01939">
    <property type="entry name" value="NucS_C"/>
    <property type="match status" value="1"/>
</dbReference>
<evidence type="ECO:0000259" key="2">
    <source>
        <dbReference type="Pfam" id="PF01939"/>
    </source>
</evidence>
<evidence type="ECO:0000313" key="3">
    <source>
        <dbReference type="EMBL" id="AGK61394.1"/>
    </source>
</evidence>